<sequence length="291" mass="31925">MATAVQPIALVTGATSGIGEVTALELAQQGYHVVLLARSAEKAARTRQQTQDAVGLGHRVDVLLCDLADISQIQRAAAEFNQRYPQLDLLVNNAGLLFGKPRQVSVDGLEMTLVTNHLGPFLLTALLLDKLLLSPAARIINVASMAYKMAQPRLNDLGQERSYSPLQQYGNTKLYNIMFTQELARQLRERNITNVVTNSLHPGVIASNFGTNAKGWLAKATSLLRPFMISPQKGAETTLYLATAPEVGQVSGGFYIKKKAEAVKHPFNTPANAQQLWQESERLVKRNFFLD</sequence>
<accession>A0ABY4J6P9</accession>
<gene>
    <name evidence="3" type="ORF">MWH26_15075</name>
</gene>
<dbReference type="Pfam" id="PF00106">
    <property type="entry name" value="adh_short"/>
    <property type="match status" value="1"/>
</dbReference>
<proteinExistence type="inferred from homology"/>
<comment type="similarity">
    <text evidence="2">Belongs to the short-chain dehydrogenases/reductases (SDR) family.</text>
</comment>
<dbReference type="PANTHER" id="PTHR43157:SF31">
    <property type="entry name" value="PHOSPHATIDYLINOSITOL-GLYCAN BIOSYNTHESIS CLASS F PROTEIN"/>
    <property type="match status" value="1"/>
</dbReference>
<evidence type="ECO:0000256" key="1">
    <source>
        <dbReference type="ARBA" id="ARBA00023002"/>
    </source>
</evidence>
<dbReference type="InterPro" id="IPR036291">
    <property type="entry name" value="NAD(P)-bd_dom_sf"/>
</dbReference>
<dbReference type="PRINTS" id="PR00081">
    <property type="entry name" value="GDHRDH"/>
</dbReference>
<dbReference type="Gene3D" id="3.40.50.720">
    <property type="entry name" value="NAD(P)-binding Rossmann-like Domain"/>
    <property type="match status" value="1"/>
</dbReference>
<protein>
    <submittedName>
        <fullName evidence="3">SDR family NAD(P)-dependent oxidoreductase</fullName>
    </submittedName>
</protein>
<keyword evidence="4" id="KW-1185">Reference proteome</keyword>
<dbReference type="EMBL" id="CP095848">
    <property type="protein sequence ID" value="UPL48503.1"/>
    <property type="molecule type" value="Genomic_DNA"/>
</dbReference>
<dbReference type="RefSeq" id="WP_247974914.1">
    <property type="nucleotide sequence ID" value="NZ_CP095848.1"/>
</dbReference>
<dbReference type="Proteomes" id="UP000829647">
    <property type="component" value="Chromosome"/>
</dbReference>
<dbReference type="SUPFAM" id="SSF51735">
    <property type="entry name" value="NAD(P)-binding Rossmann-fold domains"/>
    <property type="match status" value="1"/>
</dbReference>
<dbReference type="PANTHER" id="PTHR43157">
    <property type="entry name" value="PHOSPHATIDYLINOSITOL-GLYCAN BIOSYNTHESIS CLASS F PROTEIN-RELATED"/>
    <property type="match status" value="1"/>
</dbReference>
<reference evidence="3 4" key="1">
    <citation type="submission" date="2022-04" db="EMBL/GenBank/DDBJ databases">
        <title>Hymenobacter sp. isolated from the air.</title>
        <authorList>
            <person name="Won M."/>
            <person name="Lee C.-M."/>
            <person name="Woen H.-Y."/>
            <person name="Kwon S.-W."/>
        </authorList>
    </citation>
    <scope>NUCLEOTIDE SEQUENCE [LARGE SCALE GENOMIC DNA]</scope>
    <source>
        <strain evidence="4">5516 S-25</strain>
    </source>
</reference>
<organism evidence="3 4">
    <name type="scientific">Hymenobacter sublimis</name>
    <dbReference type="NCBI Taxonomy" id="2933777"/>
    <lineage>
        <taxon>Bacteria</taxon>
        <taxon>Pseudomonadati</taxon>
        <taxon>Bacteroidota</taxon>
        <taxon>Cytophagia</taxon>
        <taxon>Cytophagales</taxon>
        <taxon>Hymenobacteraceae</taxon>
        <taxon>Hymenobacter</taxon>
    </lineage>
</organism>
<dbReference type="InterPro" id="IPR002347">
    <property type="entry name" value="SDR_fam"/>
</dbReference>
<evidence type="ECO:0000313" key="4">
    <source>
        <dbReference type="Proteomes" id="UP000829647"/>
    </source>
</evidence>
<dbReference type="PRINTS" id="PR00080">
    <property type="entry name" value="SDRFAMILY"/>
</dbReference>
<keyword evidence="1" id="KW-0560">Oxidoreductase</keyword>
<evidence type="ECO:0000313" key="3">
    <source>
        <dbReference type="EMBL" id="UPL48503.1"/>
    </source>
</evidence>
<evidence type="ECO:0000256" key="2">
    <source>
        <dbReference type="RuleBase" id="RU000363"/>
    </source>
</evidence>
<name>A0ABY4J6P9_9BACT</name>